<gene>
    <name evidence="2" type="ORF">BECKDK2373C_GA0170839_110414</name>
</gene>
<evidence type="ECO:0000313" key="2">
    <source>
        <dbReference type="EMBL" id="VFJ63187.1"/>
    </source>
</evidence>
<dbReference type="InterPro" id="IPR015943">
    <property type="entry name" value="WD40/YVTN_repeat-like_dom_sf"/>
</dbReference>
<dbReference type="SUPFAM" id="SSF50978">
    <property type="entry name" value="WD40 repeat-like"/>
    <property type="match status" value="1"/>
</dbReference>
<accession>A0A450T917</accession>
<dbReference type="Gene3D" id="2.130.10.10">
    <property type="entry name" value="YVTN repeat-like/Quinoprotein amine dehydrogenase"/>
    <property type="match status" value="1"/>
</dbReference>
<dbReference type="EMBL" id="CAADEY010000104">
    <property type="protein sequence ID" value="VFJ63187.1"/>
    <property type="molecule type" value="Genomic_DNA"/>
</dbReference>
<dbReference type="InterPro" id="IPR036322">
    <property type="entry name" value="WD40_repeat_dom_sf"/>
</dbReference>
<keyword evidence="1" id="KW-0853">WD repeat</keyword>
<organism evidence="2">
    <name type="scientific">Candidatus Kentrum sp. DK</name>
    <dbReference type="NCBI Taxonomy" id="2126562"/>
    <lineage>
        <taxon>Bacteria</taxon>
        <taxon>Pseudomonadati</taxon>
        <taxon>Pseudomonadota</taxon>
        <taxon>Gammaproteobacteria</taxon>
        <taxon>Candidatus Kentrum</taxon>
    </lineage>
</organism>
<feature type="repeat" description="WD" evidence="1">
    <location>
        <begin position="1"/>
        <end position="32"/>
    </location>
</feature>
<evidence type="ECO:0000256" key="1">
    <source>
        <dbReference type="PROSITE-ProRule" id="PRU00221"/>
    </source>
</evidence>
<dbReference type="AlphaFoldDB" id="A0A450T917"/>
<protein>
    <submittedName>
        <fullName evidence="2">Uncharacterized protein</fullName>
    </submittedName>
</protein>
<dbReference type="InterPro" id="IPR001680">
    <property type="entry name" value="WD40_rpt"/>
</dbReference>
<proteinExistence type="predicted"/>
<sequence length="99" mass="11309">MNHDGRVDGAEFSTDESLILTWSEDKTARLWDFGVDYDFPVEHLPLQVEVMTGTAMNDHGAVSALSAREWQRKKEAYERIAKDHAAQCRYKHVSASRLN</sequence>
<dbReference type="PROSITE" id="PS50082">
    <property type="entry name" value="WD_REPEATS_2"/>
    <property type="match status" value="1"/>
</dbReference>
<dbReference type="PROSITE" id="PS50294">
    <property type="entry name" value="WD_REPEATS_REGION"/>
    <property type="match status" value="1"/>
</dbReference>
<reference evidence="2" key="1">
    <citation type="submission" date="2019-02" db="EMBL/GenBank/DDBJ databases">
        <authorList>
            <person name="Gruber-Vodicka R. H."/>
            <person name="Seah K. B. B."/>
        </authorList>
    </citation>
    <scope>NUCLEOTIDE SEQUENCE</scope>
    <source>
        <strain evidence="2">BECK_DK161</strain>
    </source>
</reference>
<name>A0A450T917_9GAMM</name>